<dbReference type="AlphaFoldDB" id="A0A813LG42"/>
<gene>
    <name evidence="1" type="ORF">PGLA2088_LOCUS44608</name>
</gene>
<feature type="non-terminal residue" evidence="1">
    <location>
        <position position="266"/>
    </location>
</feature>
<name>A0A813LG42_POLGL</name>
<evidence type="ECO:0000313" key="1">
    <source>
        <dbReference type="EMBL" id="CAE8726815.1"/>
    </source>
</evidence>
<comment type="caution">
    <text evidence="1">The sequence shown here is derived from an EMBL/GenBank/DDBJ whole genome shotgun (WGS) entry which is preliminary data.</text>
</comment>
<organism evidence="1 2">
    <name type="scientific">Polarella glacialis</name>
    <name type="common">Dinoflagellate</name>
    <dbReference type="NCBI Taxonomy" id="89957"/>
    <lineage>
        <taxon>Eukaryota</taxon>
        <taxon>Sar</taxon>
        <taxon>Alveolata</taxon>
        <taxon>Dinophyceae</taxon>
        <taxon>Suessiales</taxon>
        <taxon>Suessiaceae</taxon>
        <taxon>Polarella</taxon>
    </lineage>
</organism>
<evidence type="ECO:0000313" key="2">
    <source>
        <dbReference type="Proteomes" id="UP000626109"/>
    </source>
</evidence>
<protein>
    <submittedName>
        <fullName evidence="1">Uncharacterized protein</fullName>
    </submittedName>
</protein>
<sequence>MGIHFAETAACAGNGRVLALTLKDPVCICRPCELLLSLDFVYYLSQFSRPGCRFQTDACFHPQFFEHRVNAKQHRDRSCVAGRPDDEKRLNPRTSLQLVCLSKIIALRPSPPLLALQSSPFKRPVPAFRVLCSRIQSCLGAANPLRGEELFWSSPTLPSPPPLGAMGLPRRFGLDGDTASTDWGGGDSVDPRQGCSCDPCEAPHSRSSLLPRPRAWLRRSLAASAVVALLVHAAAALSAQVSCWLRPASTLGPLRQLRAAGGDRLQ</sequence>
<dbReference type="EMBL" id="CAJNNW010035284">
    <property type="protein sequence ID" value="CAE8726815.1"/>
    <property type="molecule type" value="Genomic_DNA"/>
</dbReference>
<reference evidence="1" key="1">
    <citation type="submission" date="2021-02" db="EMBL/GenBank/DDBJ databases">
        <authorList>
            <person name="Dougan E. K."/>
            <person name="Rhodes N."/>
            <person name="Thang M."/>
            <person name="Chan C."/>
        </authorList>
    </citation>
    <scope>NUCLEOTIDE SEQUENCE</scope>
</reference>
<proteinExistence type="predicted"/>
<dbReference type="Proteomes" id="UP000626109">
    <property type="component" value="Unassembled WGS sequence"/>
</dbReference>
<accession>A0A813LG42</accession>